<dbReference type="AlphaFoldDB" id="A0A654DNZ0"/>
<protein>
    <submittedName>
        <fullName evidence="1">Uncharacterized protein</fullName>
    </submittedName>
</protein>
<reference evidence="1 2" key="1">
    <citation type="submission" date="2019-10" db="EMBL/GenBank/DDBJ databases">
        <authorList>
            <person name="Karimi E."/>
        </authorList>
    </citation>
    <scope>NUCLEOTIDE SEQUENCE [LARGE SCALE GENOMIC DNA]</scope>
    <source>
        <strain evidence="1">Sphingobacterium sp. 8BC</strain>
    </source>
</reference>
<gene>
    <name evidence="1" type="ORF">SPHINGO8BC_90070</name>
</gene>
<sequence>MFYDVFRYSGTGFGLWGQMNVNMKTGRKRKVCGKSPPRGTIGKATSIKFKFKK</sequence>
<dbReference type="Proteomes" id="UP000432350">
    <property type="component" value="Unassembled WGS sequence"/>
</dbReference>
<accession>A0A654DNZ0</accession>
<name>A0A654DNZ0_SPHMU</name>
<dbReference type="EMBL" id="CABWMV010000028">
    <property type="protein sequence ID" value="VXD07676.1"/>
    <property type="molecule type" value="Genomic_DNA"/>
</dbReference>
<proteinExistence type="predicted"/>
<organism evidence="1 2">
    <name type="scientific">Sphingobacterium multivorum</name>
    <dbReference type="NCBI Taxonomy" id="28454"/>
    <lineage>
        <taxon>Bacteria</taxon>
        <taxon>Pseudomonadati</taxon>
        <taxon>Bacteroidota</taxon>
        <taxon>Sphingobacteriia</taxon>
        <taxon>Sphingobacteriales</taxon>
        <taxon>Sphingobacteriaceae</taxon>
        <taxon>Sphingobacterium</taxon>
    </lineage>
</organism>
<evidence type="ECO:0000313" key="1">
    <source>
        <dbReference type="EMBL" id="VXD07676.1"/>
    </source>
</evidence>
<evidence type="ECO:0000313" key="2">
    <source>
        <dbReference type="Proteomes" id="UP000432350"/>
    </source>
</evidence>